<organism evidence="2 3">
    <name type="scientific">Thermonema lapsum</name>
    <dbReference type="NCBI Taxonomy" id="28195"/>
    <lineage>
        <taxon>Bacteria</taxon>
        <taxon>Pseudomonadati</taxon>
        <taxon>Bacteroidota</taxon>
        <taxon>Cytophagia</taxon>
        <taxon>Cytophagales</taxon>
        <taxon>Thermonemataceae</taxon>
        <taxon>Thermonema</taxon>
    </lineage>
</organism>
<protein>
    <submittedName>
        <fullName evidence="2">Glycosyltransferase involved in cell wall biosynthesis</fullName>
    </submittedName>
</protein>
<evidence type="ECO:0000313" key="2">
    <source>
        <dbReference type="EMBL" id="NIK73353.1"/>
    </source>
</evidence>
<accession>A0A846MP66</accession>
<sequence length="250" mass="28606">MKSLDASASLWLEKRGAAFALLLWFVLLWLFFDGFYFYDDIYYVRKAVELLQGKLHLHYLMDHRVGLYVPVAFFIALGGIHEWTALAYPVICVLLLCVLLWRYDSWGWVAVLFLITDYYVFYFAAKLYPDTVLMLWVSVVCMALERRSGGSKPALTMVGALFIAFLTKETVIWLLPALLWILAQDLLRRQHLLFWRYACLLGGVLLALYFGGSMGRAAVGCLSVVFLWGKLSLGDALLFRRGSTLFGRLL</sequence>
<dbReference type="EMBL" id="JAASRN010000001">
    <property type="protein sequence ID" value="NIK73353.1"/>
    <property type="molecule type" value="Genomic_DNA"/>
</dbReference>
<dbReference type="GO" id="GO:0016740">
    <property type="term" value="F:transferase activity"/>
    <property type="evidence" value="ECO:0007669"/>
    <property type="project" value="UniProtKB-KW"/>
</dbReference>
<evidence type="ECO:0000256" key="1">
    <source>
        <dbReference type="SAM" id="Phobius"/>
    </source>
</evidence>
<keyword evidence="3" id="KW-1185">Reference proteome</keyword>
<dbReference type="Proteomes" id="UP000537126">
    <property type="component" value="Unassembled WGS sequence"/>
</dbReference>
<feature type="transmembrane region" description="Helical" evidence="1">
    <location>
        <begin position="83"/>
        <end position="101"/>
    </location>
</feature>
<gene>
    <name evidence="2" type="ORF">FHS56_000839</name>
</gene>
<proteinExistence type="predicted"/>
<dbReference type="RefSeq" id="WP_166918600.1">
    <property type="nucleotide sequence ID" value="NZ_JAASRN010000001.1"/>
</dbReference>
<keyword evidence="2" id="KW-0808">Transferase</keyword>
<dbReference type="AlphaFoldDB" id="A0A846MP66"/>
<name>A0A846MP66_9BACT</name>
<feature type="transmembrane region" description="Helical" evidence="1">
    <location>
        <begin position="194"/>
        <end position="211"/>
    </location>
</feature>
<feature type="transmembrane region" description="Helical" evidence="1">
    <location>
        <begin position="154"/>
        <end position="182"/>
    </location>
</feature>
<feature type="transmembrane region" description="Helical" evidence="1">
    <location>
        <begin position="217"/>
        <end position="239"/>
    </location>
</feature>
<feature type="transmembrane region" description="Helical" evidence="1">
    <location>
        <begin position="17"/>
        <end position="38"/>
    </location>
</feature>
<evidence type="ECO:0000313" key="3">
    <source>
        <dbReference type="Proteomes" id="UP000537126"/>
    </source>
</evidence>
<keyword evidence="1" id="KW-0812">Transmembrane</keyword>
<reference evidence="2 3" key="1">
    <citation type="submission" date="2020-03" db="EMBL/GenBank/DDBJ databases">
        <title>Genomic Encyclopedia of Type Strains, Phase IV (KMG-IV): sequencing the most valuable type-strain genomes for metagenomic binning, comparative biology and taxonomic classification.</title>
        <authorList>
            <person name="Goeker M."/>
        </authorList>
    </citation>
    <scope>NUCLEOTIDE SEQUENCE [LARGE SCALE GENOMIC DNA]</scope>
    <source>
        <strain evidence="2 3">DSM 5718</strain>
    </source>
</reference>
<keyword evidence="1" id="KW-1133">Transmembrane helix</keyword>
<comment type="caution">
    <text evidence="2">The sequence shown here is derived from an EMBL/GenBank/DDBJ whole genome shotgun (WGS) entry which is preliminary data.</text>
</comment>
<keyword evidence="1" id="KW-0472">Membrane</keyword>